<feature type="domain" description="Plastocyanin-like" evidence="11">
    <location>
        <begin position="367"/>
        <end position="477"/>
    </location>
</feature>
<evidence type="ECO:0000256" key="8">
    <source>
        <dbReference type="ARBA" id="ARBA00043090"/>
    </source>
</evidence>
<evidence type="ECO:0000313" key="14">
    <source>
        <dbReference type="Proteomes" id="UP001596083"/>
    </source>
</evidence>
<evidence type="ECO:0000256" key="1">
    <source>
        <dbReference type="ARBA" id="ARBA00010609"/>
    </source>
</evidence>
<dbReference type="InterPro" id="IPR045087">
    <property type="entry name" value="Cu-oxidase_fam"/>
</dbReference>
<dbReference type="InterPro" id="IPR011706">
    <property type="entry name" value="Cu-oxidase_C"/>
</dbReference>
<dbReference type="EMBL" id="JBHSPB010000022">
    <property type="protein sequence ID" value="MFC5723953.1"/>
    <property type="molecule type" value="Genomic_DNA"/>
</dbReference>
<evidence type="ECO:0000256" key="7">
    <source>
        <dbReference type="ARBA" id="ARBA00042896"/>
    </source>
</evidence>
<dbReference type="Proteomes" id="UP001596083">
    <property type="component" value="Unassembled WGS sequence"/>
</dbReference>
<evidence type="ECO:0000256" key="2">
    <source>
        <dbReference type="ARBA" id="ARBA00011245"/>
    </source>
</evidence>
<dbReference type="EC" id="1.16.3.4" evidence="5"/>
<comment type="similarity">
    <text evidence="1">Belongs to the multicopper oxidase family.</text>
</comment>
<evidence type="ECO:0000259" key="11">
    <source>
        <dbReference type="Pfam" id="PF07731"/>
    </source>
</evidence>
<organism evidence="13 14">
    <name type="scientific">Streptomyces gamaensis</name>
    <dbReference type="NCBI Taxonomy" id="1763542"/>
    <lineage>
        <taxon>Bacteria</taxon>
        <taxon>Bacillati</taxon>
        <taxon>Actinomycetota</taxon>
        <taxon>Actinomycetes</taxon>
        <taxon>Kitasatosporales</taxon>
        <taxon>Streptomycetaceae</taxon>
        <taxon>Streptomyces</taxon>
    </lineage>
</organism>
<evidence type="ECO:0000256" key="4">
    <source>
        <dbReference type="ARBA" id="ARBA00023002"/>
    </source>
</evidence>
<dbReference type="SUPFAM" id="SSF49503">
    <property type="entry name" value="Cupredoxins"/>
    <property type="match status" value="3"/>
</dbReference>
<feature type="domain" description="Plastocyanin-like" evidence="12">
    <location>
        <begin position="73"/>
        <end position="183"/>
    </location>
</feature>
<reference evidence="14" key="1">
    <citation type="journal article" date="2019" name="Int. J. Syst. Evol. Microbiol.">
        <title>The Global Catalogue of Microorganisms (GCM) 10K type strain sequencing project: providing services to taxonomists for standard genome sequencing and annotation.</title>
        <authorList>
            <consortium name="The Broad Institute Genomics Platform"/>
            <consortium name="The Broad Institute Genome Sequencing Center for Infectious Disease"/>
            <person name="Wu L."/>
            <person name="Ma J."/>
        </authorList>
    </citation>
    <scope>NUCLEOTIDE SEQUENCE [LARGE SCALE GENOMIC DNA]</scope>
    <source>
        <strain evidence="14">CGMCC 4.7304</strain>
    </source>
</reference>
<comment type="catalytic activity">
    <reaction evidence="9">
        <text>4 Cu(+) + O2 + 4 H(+) = 4 Cu(2+) + 2 H2O</text>
        <dbReference type="Rhea" id="RHEA:30083"/>
        <dbReference type="ChEBI" id="CHEBI:15377"/>
        <dbReference type="ChEBI" id="CHEBI:15378"/>
        <dbReference type="ChEBI" id="CHEBI:15379"/>
        <dbReference type="ChEBI" id="CHEBI:29036"/>
        <dbReference type="ChEBI" id="CHEBI:49552"/>
        <dbReference type="EC" id="1.16.3.4"/>
    </reaction>
    <physiologicalReaction direction="left-to-right" evidence="9">
        <dbReference type="Rhea" id="RHEA:30084"/>
    </physiologicalReaction>
</comment>
<dbReference type="PROSITE" id="PS00080">
    <property type="entry name" value="MULTICOPPER_OXIDASE2"/>
    <property type="match status" value="1"/>
</dbReference>
<comment type="caution">
    <text evidence="13">The sequence shown here is derived from an EMBL/GenBank/DDBJ whole genome shotgun (WGS) entry which is preliminary data.</text>
</comment>
<dbReference type="Pfam" id="PF07731">
    <property type="entry name" value="Cu-oxidase_2"/>
    <property type="match status" value="1"/>
</dbReference>
<evidence type="ECO:0000313" key="13">
    <source>
        <dbReference type="EMBL" id="MFC5723953.1"/>
    </source>
</evidence>
<protein>
    <recommendedName>
        <fullName evidence="6">Multicopper oxidase CueO</fullName>
        <ecNumber evidence="5">1.16.3.4</ecNumber>
    </recommendedName>
    <alternativeName>
        <fullName evidence="7">Copper efflux oxidase</fullName>
    </alternativeName>
    <alternativeName>
        <fullName evidence="8">Cuprous oxidase</fullName>
    </alternativeName>
</protein>
<dbReference type="InterPro" id="IPR006311">
    <property type="entry name" value="TAT_signal"/>
</dbReference>
<dbReference type="RefSeq" id="WP_390320382.1">
    <property type="nucleotide sequence ID" value="NZ_JBHSPB010000022.1"/>
</dbReference>
<evidence type="ECO:0000256" key="6">
    <source>
        <dbReference type="ARBA" id="ARBA00041027"/>
    </source>
</evidence>
<dbReference type="Pfam" id="PF07732">
    <property type="entry name" value="Cu-oxidase_3"/>
    <property type="match status" value="1"/>
</dbReference>
<proteinExistence type="inferred from homology"/>
<dbReference type="CDD" id="cd13890">
    <property type="entry name" value="CuRO_3_CueO_FtsP"/>
    <property type="match status" value="1"/>
</dbReference>
<evidence type="ECO:0000256" key="9">
    <source>
        <dbReference type="ARBA" id="ARBA00048092"/>
    </source>
</evidence>
<comment type="subunit">
    <text evidence="2">Monomer.</text>
</comment>
<gene>
    <name evidence="13" type="ORF">ACFP1Z_27685</name>
</gene>
<keyword evidence="4" id="KW-0560">Oxidoreductase</keyword>
<evidence type="ECO:0000256" key="3">
    <source>
        <dbReference type="ARBA" id="ARBA00022723"/>
    </source>
</evidence>
<dbReference type="PANTHER" id="PTHR48267">
    <property type="entry name" value="CUPREDOXIN SUPERFAMILY PROTEIN"/>
    <property type="match status" value="1"/>
</dbReference>
<dbReference type="InterPro" id="IPR002355">
    <property type="entry name" value="Cu_oxidase_Cu_BS"/>
</dbReference>
<dbReference type="InterPro" id="IPR011707">
    <property type="entry name" value="Cu-oxidase-like_N"/>
</dbReference>
<keyword evidence="3" id="KW-0479">Metal-binding</keyword>
<dbReference type="Gene3D" id="2.60.40.420">
    <property type="entry name" value="Cupredoxins - blue copper proteins"/>
    <property type="match status" value="3"/>
</dbReference>
<evidence type="ECO:0000259" key="12">
    <source>
        <dbReference type="Pfam" id="PF07732"/>
    </source>
</evidence>
<keyword evidence="14" id="KW-1185">Reference proteome</keyword>
<evidence type="ECO:0000256" key="10">
    <source>
        <dbReference type="SAM" id="SignalP"/>
    </source>
</evidence>
<dbReference type="PROSITE" id="PS51318">
    <property type="entry name" value="TAT"/>
    <property type="match status" value="1"/>
</dbReference>
<accession>A0ABW0Z823</accession>
<keyword evidence="10" id="KW-0732">Signal</keyword>
<sequence>MPTISRRSLLASALAAGGTLATGALPVSSPPQRRQPAVPFAEFFRMPMPMPRLIEPDTTRNGVDVYSVAIRRTRTEIVPGLQTEVLTFDGGYPALFRATTGRPVLMNQHNHLGTPVSVHLHGGEVADVDDGGPMDSIDPGDSRAYHYPNHQPHAPLWIHDHTHQLEAEHIYRGLSAFYILQDEDERRLPLPAGRYDVPIMLRDVHLDDKGQLLYQMEDSHGRTTILANGKPWPYFEVAARKYRFRILNSSNLRIFRLRLADGSPMTQIGSDGGLLPQPCLVDELYLTPAERAEVVIDFSHYPVGTRLELENTRNFGKDDPARKVLRFHVTHTAQDPSSIPVTLRTLPPLPEVTGRRSFELSMDDVTKPGAQGYINGRVYDHQRVDTSIPWGSSEVWTISNKDPRFPHNFHLHLVTFRILERDGRPPSAAETGLKDTVGIDVGETVTVQATFDSYRGKYLYHCHFADHMAMGMMGQMEIT</sequence>
<evidence type="ECO:0000256" key="5">
    <source>
        <dbReference type="ARBA" id="ARBA00038978"/>
    </source>
</evidence>
<feature type="signal peptide" evidence="10">
    <location>
        <begin position="1"/>
        <end position="21"/>
    </location>
</feature>
<dbReference type="PANTHER" id="PTHR48267:SF1">
    <property type="entry name" value="BILIRUBIN OXIDASE"/>
    <property type="match status" value="1"/>
</dbReference>
<feature type="chain" id="PRO_5046832251" description="Multicopper oxidase CueO" evidence="10">
    <location>
        <begin position="22"/>
        <end position="479"/>
    </location>
</feature>
<name>A0ABW0Z823_9ACTN</name>
<dbReference type="InterPro" id="IPR008972">
    <property type="entry name" value="Cupredoxin"/>
</dbReference>